<proteinExistence type="predicted"/>
<evidence type="ECO:0000313" key="3">
    <source>
        <dbReference type="Proteomes" id="UP000603227"/>
    </source>
</evidence>
<evidence type="ECO:0000256" key="1">
    <source>
        <dbReference type="SAM" id="Phobius"/>
    </source>
</evidence>
<reference evidence="2" key="2">
    <citation type="submission" date="2020-09" db="EMBL/GenBank/DDBJ databases">
        <authorList>
            <person name="Sun Q."/>
            <person name="Zhou Y."/>
        </authorList>
    </citation>
    <scope>NUCLEOTIDE SEQUENCE</scope>
    <source>
        <strain evidence="2">CGMCC 4.7403</strain>
    </source>
</reference>
<evidence type="ECO:0000313" key="2">
    <source>
        <dbReference type="EMBL" id="GHE49629.1"/>
    </source>
</evidence>
<accession>A0A918ZEZ3</accession>
<feature type="transmembrane region" description="Helical" evidence="1">
    <location>
        <begin position="40"/>
        <end position="60"/>
    </location>
</feature>
<dbReference type="AlphaFoldDB" id="A0A918ZEZ3"/>
<comment type="caution">
    <text evidence="2">The sequence shown here is derived from an EMBL/GenBank/DDBJ whole genome shotgun (WGS) entry which is preliminary data.</text>
</comment>
<keyword evidence="1" id="KW-0472">Membrane</keyword>
<gene>
    <name evidence="2" type="ORF">GCM10017771_71220</name>
</gene>
<feature type="transmembrane region" description="Helical" evidence="1">
    <location>
        <begin position="6"/>
        <end position="28"/>
    </location>
</feature>
<keyword evidence="3" id="KW-1185">Reference proteome</keyword>
<sequence length="105" mass="11010">MDAASLLIWLLLALRLLTTAAGGMLLTRRGKHDAPRLGRSIRRAAPVLLIAGVLPLPALLATDAPAGAWGLWAVGYIAAALVHAFADTLRDTRAAQDAAVARRIP</sequence>
<reference evidence="2" key="1">
    <citation type="journal article" date="2014" name="Int. J. Syst. Evol. Microbiol.">
        <title>Complete genome sequence of Corynebacterium casei LMG S-19264T (=DSM 44701T), isolated from a smear-ripened cheese.</title>
        <authorList>
            <consortium name="US DOE Joint Genome Institute (JGI-PGF)"/>
            <person name="Walter F."/>
            <person name="Albersmeier A."/>
            <person name="Kalinowski J."/>
            <person name="Ruckert C."/>
        </authorList>
    </citation>
    <scope>NUCLEOTIDE SEQUENCE</scope>
    <source>
        <strain evidence="2">CGMCC 4.7403</strain>
    </source>
</reference>
<dbReference type="EMBL" id="BNAT01000033">
    <property type="protein sequence ID" value="GHE49629.1"/>
    <property type="molecule type" value="Genomic_DNA"/>
</dbReference>
<feature type="transmembrane region" description="Helical" evidence="1">
    <location>
        <begin position="66"/>
        <end position="86"/>
    </location>
</feature>
<keyword evidence="1" id="KW-0812">Transmembrane</keyword>
<keyword evidence="1" id="KW-1133">Transmembrane helix</keyword>
<organism evidence="2 3">
    <name type="scientific">Streptomyces capitiformicae</name>
    <dbReference type="NCBI Taxonomy" id="2014920"/>
    <lineage>
        <taxon>Bacteria</taxon>
        <taxon>Bacillati</taxon>
        <taxon>Actinomycetota</taxon>
        <taxon>Actinomycetes</taxon>
        <taxon>Kitasatosporales</taxon>
        <taxon>Streptomycetaceae</taxon>
        <taxon>Streptomyces</taxon>
    </lineage>
</organism>
<protein>
    <submittedName>
        <fullName evidence="2">Uncharacterized protein</fullName>
    </submittedName>
</protein>
<dbReference type="Proteomes" id="UP000603227">
    <property type="component" value="Unassembled WGS sequence"/>
</dbReference>
<name>A0A918ZEZ3_9ACTN</name>